<evidence type="ECO:0000256" key="3">
    <source>
        <dbReference type="ARBA" id="ARBA00022676"/>
    </source>
</evidence>
<feature type="region of interest" description="Disordered" evidence="6">
    <location>
        <begin position="172"/>
        <end position="191"/>
    </location>
</feature>
<feature type="region of interest" description="Disordered" evidence="6">
    <location>
        <begin position="49"/>
        <end position="72"/>
    </location>
</feature>
<evidence type="ECO:0000259" key="7">
    <source>
        <dbReference type="SMART" id="SM00088"/>
    </source>
</evidence>
<dbReference type="InterPro" id="IPR012820">
    <property type="entry name" value="Sucrose_synthase_pln/cyn"/>
</dbReference>
<dbReference type="SMART" id="SM00088">
    <property type="entry name" value="PINT"/>
    <property type="match status" value="1"/>
</dbReference>
<evidence type="ECO:0000313" key="9">
    <source>
        <dbReference type="Proteomes" id="UP001412067"/>
    </source>
</evidence>
<keyword evidence="9" id="KW-1185">Reference proteome</keyword>
<reference evidence="8 9" key="1">
    <citation type="journal article" date="2022" name="Nat. Plants">
        <title>Genomes of leafy and leafless Platanthera orchids illuminate the evolution of mycoheterotrophy.</title>
        <authorList>
            <person name="Li M.H."/>
            <person name="Liu K.W."/>
            <person name="Li Z."/>
            <person name="Lu H.C."/>
            <person name="Ye Q.L."/>
            <person name="Zhang D."/>
            <person name="Wang J.Y."/>
            <person name="Li Y.F."/>
            <person name="Zhong Z.M."/>
            <person name="Liu X."/>
            <person name="Yu X."/>
            <person name="Liu D.K."/>
            <person name="Tu X.D."/>
            <person name="Liu B."/>
            <person name="Hao Y."/>
            <person name="Liao X.Y."/>
            <person name="Jiang Y.T."/>
            <person name="Sun W.H."/>
            <person name="Chen J."/>
            <person name="Chen Y.Q."/>
            <person name="Ai Y."/>
            <person name="Zhai J.W."/>
            <person name="Wu S.S."/>
            <person name="Zhou Z."/>
            <person name="Hsiao Y.Y."/>
            <person name="Wu W.L."/>
            <person name="Chen Y.Y."/>
            <person name="Lin Y.F."/>
            <person name="Hsu J.L."/>
            <person name="Li C.Y."/>
            <person name="Wang Z.W."/>
            <person name="Zhao X."/>
            <person name="Zhong W.Y."/>
            <person name="Ma X.K."/>
            <person name="Ma L."/>
            <person name="Huang J."/>
            <person name="Chen G.Z."/>
            <person name="Huang M.Z."/>
            <person name="Huang L."/>
            <person name="Peng D.H."/>
            <person name="Luo Y.B."/>
            <person name="Zou S.Q."/>
            <person name="Chen S.P."/>
            <person name="Lan S."/>
            <person name="Tsai W.C."/>
            <person name="Van de Peer Y."/>
            <person name="Liu Z.J."/>
        </authorList>
    </citation>
    <scope>NUCLEOTIDE SEQUENCE [LARGE SCALE GENOMIC DNA]</scope>
    <source>
        <strain evidence="8">Lor288</strain>
    </source>
</reference>
<evidence type="ECO:0000256" key="5">
    <source>
        <dbReference type="ARBA" id="ARBA00049030"/>
    </source>
</evidence>
<dbReference type="Proteomes" id="UP001412067">
    <property type="component" value="Unassembled WGS sequence"/>
</dbReference>
<dbReference type="PANTHER" id="PTHR45839">
    <property type="match status" value="1"/>
</dbReference>
<feature type="region of interest" description="Disordered" evidence="6">
    <location>
        <begin position="121"/>
        <end position="150"/>
    </location>
</feature>
<gene>
    <name evidence="8" type="ORF">KSP40_PGU021906</name>
</gene>
<accession>A0ABR2N311</accession>
<protein>
    <recommendedName>
        <fullName evidence="2">sucrose synthase</fullName>
        <ecNumber evidence="2">2.4.1.13</ecNumber>
    </recommendedName>
</protein>
<organism evidence="8 9">
    <name type="scientific">Platanthera guangdongensis</name>
    <dbReference type="NCBI Taxonomy" id="2320717"/>
    <lineage>
        <taxon>Eukaryota</taxon>
        <taxon>Viridiplantae</taxon>
        <taxon>Streptophyta</taxon>
        <taxon>Embryophyta</taxon>
        <taxon>Tracheophyta</taxon>
        <taxon>Spermatophyta</taxon>
        <taxon>Magnoliopsida</taxon>
        <taxon>Liliopsida</taxon>
        <taxon>Asparagales</taxon>
        <taxon>Orchidaceae</taxon>
        <taxon>Orchidoideae</taxon>
        <taxon>Orchideae</taxon>
        <taxon>Orchidinae</taxon>
        <taxon>Platanthera</taxon>
    </lineage>
</organism>
<evidence type="ECO:0000256" key="6">
    <source>
        <dbReference type="SAM" id="MobiDB-lite"/>
    </source>
</evidence>
<dbReference type="Pfam" id="PF00862">
    <property type="entry name" value="GT-B_Sucrose_synth"/>
    <property type="match status" value="1"/>
</dbReference>
<evidence type="ECO:0000256" key="2">
    <source>
        <dbReference type="ARBA" id="ARBA00012540"/>
    </source>
</evidence>
<dbReference type="Gene3D" id="3.40.50.2000">
    <property type="entry name" value="Glycogen Phosphorylase B"/>
    <property type="match status" value="1"/>
</dbReference>
<dbReference type="PANTHER" id="PTHR45839:SF29">
    <property type="entry name" value="SUCROSE SYNTHASE 1"/>
    <property type="match status" value="1"/>
</dbReference>
<dbReference type="InterPro" id="IPR036390">
    <property type="entry name" value="WH_DNA-bd_sf"/>
</dbReference>
<proteinExistence type="inferred from homology"/>
<keyword evidence="3" id="KW-0328">Glycosyltransferase</keyword>
<dbReference type="EC" id="2.4.1.13" evidence="2"/>
<evidence type="ECO:0000256" key="4">
    <source>
        <dbReference type="ARBA" id="ARBA00022679"/>
    </source>
</evidence>
<feature type="compositionally biased region" description="Basic and acidic residues" evidence="6">
    <location>
        <begin position="140"/>
        <end position="150"/>
    </location>
</feature>
<dbReference type="Pfam" id="PF18098">
    <property type="entry name" value="RPN5_C"/>
    <property type="match status" value="1"/>
</dbReference>
<comment type="caution">
    <text evidence="8">The sequence shown here is derived from an EMBL/GenBank/DDBJ whole genome shotgun (WGS) entry which is preliminary data.</text>
</comment>
<dbReference type="SUPFAM" id="SSF46785">
    <property type="entry name" value="Winged helix' DNA-binding domain"/>
    <property type="match status" value="1"/>
</dbReference>
<dbReference type="EMBL" id="JBBWWR010000001">
    <property type="protein sequence ID" value="KAK8970616.1"/>
    <property type="molecule type" value="Genomic_DNA"/>
</dbReference>
<comment type="similarity">
    <text evidence="1">Belongs to the glycosyltransferase 1 family. Plant sucrose synthase subfamily.</text>
</comment>
<keyword evidence="4" id="KW-0808">Transferase</keyword>
<feature type="compositionally biased region" description="Basic and acidic residues" evidence="6">
    <location>
        <begin position="175"/>
        <end position="191"/>
    </location>
</feature>
<dbReference type="InterPro" id="IPR040896">
    <property type="entry name" value="RPN5_C"/>
</dbReference>
<feature type="domain" description="PCI" evidence="7">
    <location>
        <begin position="283"/>
        <end position="372"/>
    </location>
</feature>
<dbReference type="InterPro" id="IPR000368">
    <property type="entry name" value="Sucrose_synth_GT-B1"/>
</dbReference>
<comment type="catalytic activity">
    <reaction evidence="5">
        <text>an NDP-alpha-D-glucose + D-fructose = a ribonucleoside 5'-diphosphate + sucrose + H(+)</text>
        <dbReference type="Rhea" id="RHEA:16241"/>
        <dbReference type="ChEBI" id="CHEBI:15378"/>
        <dbReference type="ChEBI" id="CHEBI:17992"/>
        <dbReference type="ChEBI" id="CHEBI:37721"/>
        <dbReference type="ChEBI" id="CHEBI:57930"/>
        <dbReference type="ChEBI" id="CHEBI:76533"/>
        <dbReference type="EC" id="2.4.1.13"/>
    </reaction>
</comment>
<name>A0ABR2N311_9ASPA</name>
<dbReference type="InterPro" id="IPR000717">
    <property type="entry name" value="PCI_dom"/>
</dbReference>
<sequence>MVYGRRAPDGRRPPIEEVGTRLAERLAVGEQGERSTLALVVPFHFSTSGRPHHAVATSGIPDRCGRPNAPGQRGRAQLAAKSNCGERPHEAVATRIRSLRSWPCNRERGRACRQDRPAVALVSPSDRGLQSRGAASAGRETGRKPLAREGLAAREQRWPTILNGRGRFARVAGSRSDRAGDRVRQSSRDETTLVEPDLKVLGSFARKFPYSEAPRPRLLPDVVGTTCGQHLEKVIGTEHTHILRVPFRTEKGIVRKWISRFKVWPYLETYADDVANELARELQATPDLIVGNYSDENLNILVVSKYYSRITMTRLSDLLCLSLQETEKYLSEMVVASSLIAKIDRLMGVVCFQTAKDNKKVLNLWSMNLERLRDLVEKSCHQIHKECMVHKAVLRA</sequence>
<evidence type="ECO:0000313" key="8">
    <source>
        <dbReference type="EMBL" id="KAK8970616.1"/>
    </source>
</evidence>
<evidence type="ECO:0000256" key="1">
    <source>
        <dbReference type="ARBA" id="ARBA00005894"/>
    </source>
</evidence>